<proteinExistence type="inferred from homology"/>
<keyword evidence="6 9" id="KW-0067">ATP-binding</keyword>
<dbReference type="InterPro" id="IPR050086">
    <property type="entry name" value="MetN_ABC_transporter-like"/>
</dbReference>
<dbReference type="GO" id="GO:0005524">
    <property type="term" value="F:ATP binding"/>
    <property type="evidence" value="ECO:0007669"/>
    <property type="project" value="UniProtKB-KW"/>
</dbReference>
<evidence type="ECO:0000256" key="6">
    <source>
        <dbReference type="ARBA" id="ARBA00022840"/>
    </source>
</evidence>
<dbReference type="InterPro" id="IPR027417">
    <property type="entry name" value="P-loop_NTPase"/>
</dbReference>
<reference evidence="9 10" key="1">
    <citation type="journal article" date="2007" name="Int. J. Syst. Evol. Microbiol.">
        <title>Paenibacillus ginsengarvi sp. nov., isolated from soil from ginseng cultivation.</title>
        <authorList>
            <person name="Yoon M.H."/>
            <person name="Ten L.N."/>
            <person name="Im W.T."/>
        </authorList>
    </citation>
    <scope>NUCLEOTIDE SEQUENCE [LARGE SCALE GENOMIC DNA]</scope>
    <source>
        <strain evidence="9 10">KCTC 13059</strain>
    </source>
</reference>
<dbReference type="AlphaFoldDB" id="A0A3B0CHY7"/>
<dbReference type="RefSeq" id="WP_120747939.1">
    <property type="nucleotide sequence ID" value="NZ_RBAH01000009.1"/>
</dbReference>
<evidence type="ECO:0000313" key="10">
    <source>
        <dbReference type="Proteomes" id="UP000282311"/>
    </source>
</evidence>
<keyword evidence="7" id="KW-0472">Membrane</keyword>
<dbReference type="Proteomes" id="UP000282311">
    <property type="component" value="Unassembled WGS sequence"/>
</dbReference>
<dbReference type="Gene3D" id="3.40.50.300">
    <property type="entry name" value="P-loop containing nucleotide triphosphate hydrolases"/>
    <property type="match status" value="1"/>
</dbReference>
<evidence type="ECO:0000256" key="7">
    <source>
        <dbReference type="ARBA" id="ARBA00023136"/>
    </source>
</evidence>
<dbReference type="Pfam" id="PF00005">
    <property type="entry name" value="ABC_tran"/>
    <property type="match status" value="1"/>
</dbReference>
<keyword evidence="3" id="KW-0813">Transport</keyword>
<evidence type="ECO:0000256" key="1">
    <source>
        <dbReference type="ARBA" id="ARBA00004202"/>
    </source>
</evidence>
<dbReference type="GO" id="GO:0005886">
    <property type="term" value="C:plasma membrane"/>
    <property type="evidence" value="ECO:0007669"/>
    <property type="project" value="UniProtKB-SubCell"/>
</dbReference>
<dbReference type="GO" id="GO:0016887">
    <property type="term" value="F:ATP hydrolysis activity"/>
    <property type="evidence" value="ECO:0007669"/>
    <property type="project" value="InterPro"/>
</dbReference>
<accession>A0A3B0CHY7</accession>
<evidence type="ECO:0000256" key="5">
    <source>
        <dbReference type="ARBA" id="ARBA00022741"/>
    </source>
</evidence>
<dbReference type="SMART" id="SM00382">
    <property type="entry name" value="AAA"/>
    <property type="match status" value="1"/>
</dbReference>
<dbReference type="PROSITE" id="PS50893">
    <property type="entry name" value="ABC_TRANSPORTER_2"/>
    <property type="match status" value="1"/>
</dbReference>
<keyword evidence="5" id="KW-0547">Nucleotide-binding</keyword>
<evidence type="ECO:0000256" key="3">
    <source>
        <dbReference type="ARBA" id="ARBA00022448"/>
    </source>
</evidence>
<protein>
    <submittedName>
        <fullName evidence="9">ATP-binding cassette domain-containing protein</fullName>
    </submittedName>
</protein>
<dbReference type="InterPro" id="IPR003439">
    <property type="entry name" value="ABC_transporter-like_ATP-bd"/>
</dbReference>
<gene>
    <name evidence="9" type="ORF">D7M11_14450</name>
</gene>
<evidence type="ECO:0000259" key="8">
    <source>
        <dbReference type="PROSITE" id="PS50893"/>
    </source>
</evidence>
<comment type="subcellular location">
    <subcellularLocation>
        <location evidence="1">Cell membrane</location>
        <topology evidence="1">Peripheral membrane protein</topology>
    </subcellularLocation>
</comment>
<keyword evidence="4" id="KW-1003">Cell membrane</keyword>
<name>A0A3B0CHY7_9BACL</name>
<feature type="domain" description="ABC transporter" evidence="8">
    <location>
        <begin position="2"/>
        <end position="242"/>
    </location>
</feature>
<organism evidence="9 10">
    <name type="scientific">Paenibacillus ginsengarvi</name>
    <dbReference type="NCBI Taxonomy" id="400777"/>
    <lineage>
        <taxon>Bacteria</taxon>
        <taxon>Bacillati</taxon>
        <taxon>Bacillota</taxon>
        <taxon>Bacilli</taxon>
        <taxon>Bacillales</taxon>
        <taxon>Paenibacillaceae</taxon>
        <taxon>Paenibacillus</taxon>
    </lineage>
</organism>
<comment type="caution">
    <text evidence="9">The sequence shown here is derived from an EMBL/GenBank/DDBJ whole genome shotgun (WGS) entry which is preliminary data.</text>
</comment>
<dbReference type="EMBL" id="RBAH01000009">
    <property type="protein sequence ID" value="RKN84204.1"/>
    <property type="molecule type" value="Genomic_DNA"/>
</dbReference>
<evidence type="ECO:0000256" key="4">
    <source>
        <dbReference type="ARBA" id="ARBA00022475"/>
    </source>
</evidence>
<dbReference type="OrthoDB" id="9802264at2"/>
<dbReference type="PANTHER" id="PTHR43166">
    <property type="entry name" value="AMINO ACID IMPORT ATP-BINDING PROTEIN"/>
    <property type="match status" value="1"/>
</dbReference>
<sequence length="243" mass="27108">MIIVRNLTKTWVDGQTVLSKVSFQVDKGEFVVLIGASGSGKSTLLDCMALQQPWTEGQLIIDGSELSYKKWGDRFKLRREWAFLEEKPALHPKKNALKNVFSGRFFQLPLWRKLTGTISTSEHILAMDYLERVGLLDKAKMLPAEKLSGGEQQRVAIAKALASGAKVILADEPTKGLDPESAAKVLQDLRTLCKEHDMIVIAATQSLEIAERHASRIWGLAEGKLLLDIPARRLTQSEKNKLF</sequence>
<comment type="similarity">
    <text evidence="2">Belongs to the ABC transporter superfamily.</text>
</comment>
<dbReference type="SUPFAM" id="SSF52540">
    <property type="entry name" value="P-loop containing nucleoside triphosphate hydrolases"/>
    <property type="match status" value="1"/>
</dbReference>
<evidence type="ECO:0000313" key="9">
    <source>
        <dbReference type="EMBL" id="RKN84204.1"/>
    </source>
</evidence>
<evidence type="ECO:0000256" key="2">
    <source>
        <dbReference type="ARBA" id="ARBA00005417"/>
    </source>
</evidence>
<dbReference type="InterPro" id="IPR017871">
    <property type="entry name" value="ABC_transporter-like_CS"/>
</dbReference>
<dbReference type="PANTHER" id="PTHR43166:SF9">
    <property type="entry name" value="GLUTAMATE_ASPARTATE IMPORT ATP-BINDING PROTEIN GLTL"/>
    <property type="match status" value="1"/>
</dbReference>
<keyword evidence="10" id="KW-1185">Reference proteome</keyword>
<dbReference type="PROSITE" id="PS00211">
    <property type="entry name" value="ABC_TRANSPORTER_1"/>
    <property type="match status" value="1"/>
</dbReference>
<dbReference type="InterPro" id="IPR003593">
    <property type="entry name" value="AAA+_ATPase"/>
</dbReference>